<evidence type="ECO:0000256" key="1">
    <source>
        <dbReference type="SAM" id="MobiDB-lite"/>
    </source>
</evidence>
<dbReference type="EMBL" id="BLLO01000031">
    <property type="protein sequence ID" value="GFH81530.1"/>
    <property type="molecule type" value="Genomic_DNA"/>
</dbReference>
<evidence type="ECO:0000313" key="3">
    <source>
        <dbReference type="EMBL" id="GGU92021.1"/>
    </source>
</evidence>
<dbReference type="AlphaFoldDB" id="A0A8H9HXM6"/>
<evidence type="ECO:0008006" key="6">
    <source>
        <dbReference type="Google" id="ProtNLM"/>
    </source>
</evidence>
<dbReference type="InterPro" id="IPR010982">
    <property type="entry name" value="Lambda_DNA-bd_dom_sf"/>
</dbReference>
<proteinExistence type="predicted"/>
<gene>
    <name evidence="3" type="ORF">GCM10010227_54170</name>
    <name evidence="2" type="ORF">Sgou_62000</name>
</gene>
<organism evidence="3 5">
    <name type="scientific">Streptomyces gougerotii</name>
    <dbReference type="NCBI Taxonomy" id="53448"/>
    <lineage>
        <taxon>Bacteria</taxon>
        <taxon>Bacillati</taxon>
        <taxon>Actinomycetota</taxon>
        <taxon>Actinomycetes</taxon>
        <taxon>Kitasatosporales</taxon>
        <taxon>Streptomycetaceae</taxon>
        <taxon>Streptomyces</taxon>
        <taxon>Streptomyces diastaticus group</taxon>
    </lineage>
</organism>
<dbReference type="SUPFAM" id="SSF47413">
    <property type="entry name" value="lambda repressor-like DNA-binding domains"/>
    <property type="match status" value="1"/>
</dbReference>
<name>A0A8H9HXM6_9ACTN</name>
<feature type="compositionally biased region" description="Basic and acidic residues" evidence="1">
    <location>
        <begin position="1"/>
        <end position="13"/>
    </location>
</feature>
<dbReference type="GO" id="GO:0003677">
    <property type="term" value="F:DNA binding"/>
    <property type="evidence" value="ECO:0007669"/>
    <property type="project" value="InterPro"/>
</dbReference>
<protein>
    <recommendedName>
        <fullName evidence="6">XRE family transcriptional regulator</fullName>
    </recommendedName>
</protein>
<dbReference type="InterPro" id="IPR058118">
    <property type="entry name" value="Tpg"/>
</dbReference>
<accession>A0A8H9HXM6</accession>
<comment type="caution">
    <text evidence="3">The sequence shown here is derived from an EMBL/GenBank/DDBJ whole genome shotgun (WGS) entry which is preliminary data.</text>
</comment>
<feature type="region of interest" description="Disordered" evidence="1">
    <location>
        <begin position="1"/>
        <end position="25"/>
    </location>
</feature>
<evidence type="ECO:0000313" key="4">
    <source>
        <dbReference type="Proteomes" id="UP000480804"/>
    </source>
</evidence>
<keyword evidence="4" id="KW-1185">Reference proteome</keyword>
<dbReference type="InterPro" id="IPR001387">
    <property type="entry name" value="Cro/C1-type_HTH"/>
</dbReference>
<reference evidence="3" key="3">
    <citation type="submission" date="2020-09" db="EMBL/GenBank/DDBJ databases">
        <authorList>
            <person name="Sun Q."/>
            <person name="Ohkuma M."/>
        </authorList>
    </citation>
    <scope>NUCLEOTIDE SEQUENCE</scope>
    <source>
        <strain evidence="3">JCM 4136</strain>
    </source>
</reference>
<evidence type="ECO:0000313" key="5">
    <source>
        <dbReference type="Proteomes" id="UP000660975"/>
    </source>
</evidence>
<reference evidence="2 4" key="2">
    <citation type="submission" date="2020-02" db="EMBL/GenBank/DDBJ databases">
        <title>Whole genome shotgun sequence of Streptomyces gougerotii NBRC 13043.</title>
        <authorList>
            <person name="Ichikawa N."/>
            <person name="Komaki H."/>
            <person name="Tamura T."/>
        </authorList>
    </citation>
    <scope>NUCLEOTIDE SEQUENCE [LARGE SCALE GENOMIC DNA]</scope>
    <source>
        <strain evidence="2 4">NBRC 13043</strain>
    </source>
</reference>
<dbReference type="CDD" id="cd00093">
    <property type="entry name" value="HTH_XRE"/>
    <property type="match status" value="1"/>
</dbReference>
<dbReference type="Proteomes" id="UP000660975">
    <property type="component" value="Unassembled WGS sequence"/>
</dbReference>
<dbReference type="EMBL" id="BMSC01000027">
    <property type="protein sequence ID" value="GGU92021.1"/>
    <property type="molecule type" value="Genomic_DNA"/>
</dbReference>
<dbReference type="NCBIfam" id="NF047541">
    <property type="entry name" value="telomere_Tpg"/>
    <property type="match status" value="1"/>
</dbReference>
<sequence>MAKEFGDGLDKAVQKAFTRPAPKSAGPQMRYMVKQLGGTKAVAELLGMSQRQVERYVAGKAKKPRADLAARLEREVNKRWQPQIRAKAREKAATISGIVIDVHARLGYAGAPMDTTDEDRIRHLTVALPPQHAARLFDAQQQGASDDRLRELTAEALKEVYFQDGGRRAGSLQEVQINDVLDLEFEL</sequence>
<dbReference type="Proteomes" id="UP000480804">
    <property type="component" value="Unassembled WGS sequence"/>
</dbReference>
<reference evidence="3" key="1">
    <citation type="journal article" date="2014" name="Int. J. Syst. Evol. Microbiol.">
        <title>Complete genome sequence of Corynebacterium casei LMG S-19264T (=DSM 44701T), isolated from a smear-ripened cheese.</title>
        <authorList>
            <consortium name="US DOE Joint Genome Institute (JGI-PGF)"/>
            <person name="Walter F."/>
            <person name="Albersmeier A."/>
            <person name="Kalinowski J."/>
            <person name="Ruckert C."/>
        </authorList>
    </citation>
    <scope>NUCLEOTIDE SEQUENCE</scope>
    <source>
        <strain evidence="3">JCM 4136</strain>
    </source>
</reference>
<evidence type="ECO:0000313" key="2">
    <source>
        <dbReference type="EMBL" id="GFH81530.1"/>
    </source>
</evidence>
<dbReference type="RefSeq" id="WP_185393873.1">
    <property type="nucleotide sequence ID" value="NZ_BLLO01000031.1"/>
</dbReference>